<evidence type="ECO:0000313" key="4">
    <source>
        <dbReference type="Proteomes" id="UP001489004"/>
    </source>
</evidence>
<gene>
    <name evidence="3" type="ORF">WJX72_008541</name>
</gene>
<sequence>MGSCKAWASAVTLATICSLVTAQYVPSWVGQAGDGGSTAIPDWAAGNPGAYARDNPFGLFSVLAKMPAEEQRTYLKAIGQNLQNKYHSSCNAFGGADSCMELPSESKFAQVCREHDLKVDCAYYQDDLQEINDDPSADLRQALQDAGMADLESSCEACFDNQRQMWCAQTVPKCGSFAALVETAILPAIAQVVNAEADEASQIEALSSAVPMLLKAMSLSLPCREMCEAVVNTCSCKKDRTFGELLDKIVAKHTDAEAIPPGFTQQLFGPVYDQPLCSLYASKTDEGFAGHCMDLAATCSDEARWCHGENDASNPGPDLVEELMALQLAKGLFGWTGSPTSGLLLDEQTAVDNADSADEKALEEKYLVAAGSTPKSSSSSGSHAWVIVLVVCLVTGFVAAGGFAYWRWRQSRNAGFARFYEQTYSPLQPDYLPPGGTSETQLS</sequence>
<dbReference type="EMBL" id="JALJOR010000001">
    <property type="protein sequence ID" value="KAK9829899.1"/>
    <property type="molecule type" value="Genomic_DNA"/>
</dbReference>
<proteinExistence type="predicted"/>
<keyword evidence="1" id="KW-1133">Transmembrane helix</keyword>
<feature type="chain" id="PRO_5043799935" evidence="2">
    <location>
        <begin position="23"/>
        <end position="443"/>
    </location>
</feature>
<organism evidence="3 4">
    <name type="scientific">[Myrmecia] bisecta</name>
    <dbReference type="NCBI Taxonomy" id="41462"/>
    <lineage>
        <taxon>Eukaryota</taxon>
        <taxon>Viridiplantae</taxon>
        <taxon>Chlorophyta</taxon>
        <taxon>core chlorophytes</taxon>
        <taxon>Trebouxiophyceae</taxon>
        <taxon>Trebouxiales</taxon>
        <taxon>Trebouxiaceae</taxon>
        <taxon>Myrmecia</taxon>
    </lineage>
</organism>
<evidence type="ECO:0000256" key="1">
    <source>
        <dbReference type="SAM" id="Phobius"/>
    </source>
</evidence>
<comment type="caution">
    <text evidence="3">The sequence shown here is derived from an EMBL/GenBank/DDBJ whole genome shotgun (WGS) entry which is preliminary data.</text>
</comment>
<dbReference type="AlphaFoldDB" id="A0AAW1R8C5"/>
<name>A0AAW1R8C5_9CHLO</name>
<feature type="signal peptide" evidence="2">
    <location>
        <begin position="1"/>
        <end position="22"/>
    </location>
</feature>
<keyword evidence="4" id="KW-1185">Reference proteome</keyword>
<dbReference type="Proteomes" id="UP001489004">
    <property type="component" value="Unassembled WGS sequence"/>
</dbReference>
<keyword evidence="1" id="KW-0472">Membrane</keyword>
<feature type="transmembrane region" description="Helical" evidence="1">
    <location>
        <begin position="384"/>
        <end position="406"/>
    </location>
</feature>
<reference evidence="3 4" key="1">
    <citation type="journal article" date="2024" name="Nat. Commun.">
        <title>Phylogenomics reveals the evolutionary origins of lichenization in chlorophyte algae.</title>
        <authorList>
            <person name="Puginier C."/>
            <person name="Libourel C."/>
            <person name="Otte J."/>
            <person name="Skaloud P."/>
            <person name="Haon M."/>
            <person name="Grisel S."/>
            <person name="Petersen M."/>
            <person name="Berrin J.G."/>
            <person name="Delaux P.M."/>
            <person name="Dal Grande F."/>
            <person name="Keller J."/>
        </authorList>
    </citation>
    <scope>NUCLEOTIDE SEQUENCE [LARGE SCALE GENOMIC DNA]</scope>
    <source>
        <strain evidence="3 4">SAG 2043</strain>
    </source>
</reference>
<protein>
    <submittedName>
        <fullName evidence="3">Uncharacterized protein</fullName>
    </submittedName>
</protein>
<keyword evidence="1" id="KW-0812">Transmembrane</keyword>
<accession>A0AAW1R8C5</accession>
<evidence type="ECO:0000313" key="3">
    <source>
        <dbReference type="EMBL" id="KAK9829899.1"/>
    </source>
</evidence>
<evidence type="ECO:0000256" key="2">
    <source>
        <dbReference type="SAM" id="SignalP"/>
    </source>
</evidence>
<keyword evidence="2" id="KW-0732">Signal</keyword>